<comment type="caution">
    <text evidence="3">The sequence shown here is derived from an EMBL/GenBank/DDBJ whole genome shotgun (WGS) entry which is preliminary data.</text>
</comment>
<evidence type="ECO:0000256" key="1">
    <source>
        <dbReference type="SAM" id="MobiDB-lite"/>
    </source>
</evidence>
<dbReference type="AlphaFoldDB" id="A0A812W4L8"/>
<feature type="compositionally biased region" description="Polar residues" evidence="1">
    <location>
        <begin position="262"/>
        <end position="277"/>
    </location>
</feature>
<dbReference type="EMBL" id="CAJNJA010031986">
    <property type="protein sequence ID" value="CAE7662639.1"/>
    <property type="molecule type" value="Genomic_DNA"/>
</dbReference>
<gene>
    <name evidence="3" type="ORF">SNEC2469_LOCUS18861</name>
</gene>
<feature type="region of interest" description="Disordered" evidence="1">
    <location>
        <begin position="292"/>
        <end position="327"/>
    </location>
</feature>
<keyword evidence="2" id="KW-1133">Transmembrane helix</keyword>
<sequence length="327" mass="36013">MGKRRGPALYELVRVRQRGGPFAEGQPSYAPKDEGDEESSGLLASGRTIRMPVGYVFLAIGVGIALLFGGYFIGYFTRDREIRADKTTEARNDLAGIQDPTLDNVPVREGLIEDDDAAPGGGEGTQPVRSGPLPNPYLVDDWADDPRREGMNYYIVATQALEEANRVAEFLADAGLEVARLPVDNRGLAIVIVREPFAPGEVSSSRSQSLEAQIKRLGREFKRDHGGARDFRDAYLSKDPGAQTRIHHAATRSTHKADNDMSLDSSLKTQGNLTQHRNVLKRHERIERLKEQGKFNPEKNAAVGLPKVGNRKAAIGKKTTKKQDEEK</sequence>
<feature type="compositionally biased region" description="Basic residues" evidence="1">
    <location>
        <begin position="245"/>
        <end position="254"/>
    </location>
</feature>
<protein>
    <submittedName>
        <fullName evidence="3">Uncharacterized protein</fullName>
    </submittedName>
</protein>
<evidence type="ECO:0000313" key="4">
    <source>
        <dbReference type="Proteomes" id="UP000601435"/>
    </source>
</evidence>
<dbReference type="InterPro" id="IPR026405">
    <property type="entry name" value="Chlam/Ver/Plancto_rRNA"/>
</dbReference>
<reference evidence="3" key="1">
    <citation type="submission" date="2021-02" db="EMBL/GenBank/DDBJ databases">
        <authorList>
            <person name="Dougan E. K."/>
            <person name="Rhodes N."/>
            <person name="Thang M."/>
            <person name="Chan C."/>
        </authorList>
    </citation>
    <scope>NUCLEOTIDE SEQUENCE</scope>
</reference>
<keyword evidence="2" id="KW-0472">Membrane</keyword>
<feature type="transmembrane region" description="Helical" evidence="2">
    <location>
        <begin position="53"/>
        <end position="76"/>
    </location>
</feature>
<proteinExistence type="predicted"/>
<organism evidence="3 4">
    <name type="scientific">Symbiodinium necroappetens</name>
    <dbReference type="NCBI Taxonomy" id="1628268"/>
    <lineage>
        <taxon>Eukaryota</taxon>
        <taxon>Sar</taxon>
        <taxon>Alveolata</taxon>
        <taxon>Dinophyceae</taxon>
        <taxon>Suessiales</taxon>
        <taxon>Symbiodiniaceae</taxon>
        <taxon>Symbiodinium</taxon>
    </lineage>
</organism>
<dbReference type="Proteomes" id="UP000601435">
    <property type="component" value="Unassembled WGS sequence"/>
</dbReference>
<evidence type="ECO:0000313" key="3">
    <source>
        <dbReference type="EMBL" id="CAE7662639.1"/>
    </source>
</evidence>
<feature type="region of interest" description="Disordered" evidence="1">
    <location>
        <begin position="20"/>
        <end position="41"/>
    </location>
</feature>
<feature type="region of interest" description="Disordered" evidence="1">
    <location>
        <begin position="245"/>
        <end position="277"/>
    </location>
</feature>
<feature type="region of interest" description="Disordered" evidence="1">
    <location>
        <begin position="112"/>
        <end position="135"/>
    </location>
</feature>
<accession>A0A812W4L8</accession>
<keyword evidence="4" id="KW-1185">Reference proteome</keyword>
<evidence type="ECO:0000256" key="2">
    <source>
        <dbReference type="SAM" id="Phobius"/>
    </source>
</evidence>
<name>A0A812W4L8_9DINO</name>
<dbReference type="NCBIfam" id="TIGR04137">
    <property type="entry name" value="Chlam_Ver_rRNA"/>
    <property type="match status" value="1"/>
</dbReference>
<keyword evidence="2" id="KW-0812">Transmembrane</keyword>